<keyword evidence="7 10" id="KW-0067">ATP-binding</keyword>
<dbReference type="FunFam" id="3.30.420.40:FF:000008">
    <property type="entry name" value="Glycerol kinase"/>
    <property type="match status" value="1"/>
</dbReference>
<dbReference type="GO" id="GO:0004370">
    <property type="term" value="F:glycerol kinase activity"/>
    <property type="evidence" value="ECO:0007669"/>
    <property type="project" value="UniProtKB-UniRule"/>
</dbReference>
<feature type="binding site" evidence="10">
    <location>
        <position position="273"/>
    </location>
    <ligand>
        <name>ATP</name>
        <dbReference type="ChEBI" id="CHEBI:30616"/>
    </ligand>
</feature>
<evidence type="ECO:0000256" key="2">
    <source>
        <dbReference type="ARBA" id="ARBA00009156"/>
    </source>
</evidence>
<evidence type="ECO:0000256" key="7">
    <source>
        <dbReference type="ARBA" id="ARBA00022840"/>
    </source>
</evidence>
<evidence type="ECO:0000256" key="1">
    <source>
        <dbReference type="ARBA" id="ARBA00005190"/>
    </source>
</evidence>
<feature type="binding site" evidence="10">
    <location>
        <position position="23"/>
    </location>
    <ligand>
        <name>ADP</name>
        <dbReference type="ChEBI" id="CHEBI:456216"/>
    </ligand>
</feature>
<evidence type="ECO:0000259" key="12">
    <source>
        <dbReference type="Pfam" id="PF00370"/>
    </source>
</evidence>
<dbReference type="FunFam" id="3.30.420.40:FF:000007">
    <property type="entry name" value="Glycerol kinase"/>
    <property type="match status" value="1"/>
</dbReference>
<dbReference type="GO" id="GO:0019563">
    <property type="term" value="P:glycerol catabolic process"/>
    <property type="evidence" value="ECO:0007669"/>
    <property type="project" value="UniProtKB-UniRule"/>
</dbReference>
<evidence type="ECO:0000256" key="8">
    <source>
        <dbReference type="ARBA" id="ARBA00052101"/>
    </source>
</evidence>
<comment type="pathway">
    <text evidence="1 10">Polyol metabolism; glycerol degradation via glycerol kinase pathway; sn-glycerol 3-phosphate from glycerol: step 1/1.</text>
</comment>
<keyword evidence="3 10" id="KW-0808">Transferase</keyword>
<dbReference type="Pfam" id="PF02782">
    <property type="entry name" value="FGGY_C"/>
    <property type="match status" value="1"/>
</dbReference>
<keyword evidence="5 10" id="KW-0418">Kinase</keyword>
<feature type="binding site" evidence="10">
    <location>
        <position position="19"/>
    </location>
    <ligand>
        <name>ATP</name>
        <dbReference type="ChEBI" id="CHEBI:30616"/>
    </ligand>
</feature>
<feature type="binding site" evidence="10">
    <location>
        <position position="90"/>
    </location>
    <ligand>
        <name>glycerol</name>
        <dbReference type="ChEBI" id="CHEBI:17754"/>
    </ligand>
</feature>
<feature type="binding site" evidence="10">
    <location>
        <position position="252"/>
    </location>
    <ligand>
        <name>glycerol</name>
        <dbReference type="ChEBI" id="CHEBI:17754"/>
    </ligand>
</feature>
<dbReference type="OrthoDB" id="9805576at2"/>
<dbReference type="InterPro" id="IPR018484">
    <property type="entry name" value="FGGY_N"/>
</dbReference>
<feature type="binding site" evidence="10">
    <location>
        <position position="20"/>
    </location>
    <ligand>
        <name>ATP</name>
        <dbReference type="ChEBI" id="CHEBI:30616"/>
    </ligand>
</feature>
<feature type="domain" description="Carbohydrate kinase FGGY N-terminal" evidence="12">
    <location>
        <begin position="11"/>
        <end position="258"/>
    </location>
</feature>
<comment type="activity regulation">
    <text evidence="10">Inhibited by fructose 1,6-bisphosphate (FBP).</text>
</comment>
<feature type="binding site" evidence="10">
    <location>
        <position position="141"/>
    </location>
    <ligand>
        <name>sn-glycerol 3-phosphate</name>
        <dbReference type="ChEBI" id="CHEBI:57597"/>
    </ligand>
</feature>
<evidence type="ECO:0000256" key="3">
    <source>
        <dbReference type="ARBA" id="ARBA00022679"/>
    </source>
</evidence>
<dbReference type="AlphaFoldDB" id="A0A1D7VK87"/>
<accession>A0A1D7VK87</accession>
<feature type="binding site" evidence="10">
    <location>
        <position position="141"/>
    </location>
    <ligand>
        <name>glycerol</name>
        <dbReference type="ChEBI" id="CHEBI:17754"/>
    </ligand>
</feature>
<organism evidence="14 15">
    <name type="scientific">Streptomyces lydicus</name>
    <dbReference type="NCBI Taxonomy" id="47763"/>
    <lineage>
        <taxon>Bacteria</taxon>
        <taxon>Bacillati</taxon>
        <taxon>Actinomycetota</taxon>
        <taxon>Actinomycetes</taxon>
        <taxon>Kitasatosporales</taxon>
        <taxon>Streptomycetaceae</taxon>
        <taxon>Streptomyces</taxon>
    </lineage>
</organism>
<feature type="binding site" evidence="10">
    <location>
        <position position="418"/>
    </location>
    <ligand>
        <name>ATP</name>
        <dbReference type="ChEBI" id="CHEBI:30616"/>
    </ligand>
</feature>
<comment type="similarity">
    <text evidence="2 10 11">Belongs to the FGGY kinase family.</text>
</comment>
<feature type="binding site" evidence="10">
    <location>
        <position position="422"/>
    </location>
    <ligand>
        <name>ADP</name>
        <dbReference type="ChEBI" id="CHEBI:456216"/>
    </ligand>
</feature>
<feature type="binding site" evidence="10">
    <location>
        <position position="317"/>
    </location>
    <ligand>
        <name>ATP</name>
        <dbReference type="ChEBI" id="CHEBI:30616"/>
    </ligand>
</feature>
<dbReference type="CDD" id="cd07769">
    <property type="entry name" value="ASKHA_NBD_FGGY_GK"/>
    <property type="match status" value="1"/>
</dbReference>
<dbReference type="InterPro" id="IPR018485">
    <property type="entry name" value="FGGY_C"/>
</dbReference>
<dbReference type="PIRSF" id="PIRSF000538">
    <property type="entry name" value="GlpK"/>
    <property type="match status" value="1"/>
</dbReference>
<dbReference type="UniPathway" id="UPA00618">
    <property type="reaction ID" value="UER00672"/>
</dbReference>
<gene>
    <name evidence="10" type="primary">glpK</name>
    <name evidence="14" type="ORF">SL103_13665</name>
</gene>
<feature type="binding site" evidence="10">
    <location>
        <position position="251"/>
    </location>
    <ligand>
        <name>glycerol</name>
        <dbReference type="ChEBI" id="CHEBI:17754"/>
    </ligand>
</feature>
<evidence type="ECO:0000259" key="13">
    <source>
        <dbReference type="Pfam" id="PF02782"/>
    </source>
</evidence>
<evidence type="ECO:0000313" key="14">
    <source>
        <dbReference type="EMBL" id="AOP47166.1"/>
    </source>
</evidence>
<dbReference type="PROSITE" id="PS00445">
    <property type="entry name" value="FGGY_KINASES_2"/>
    <property type="match status" value="1"/>
</dbReference>
<evidence type="ECO:0000256" key="4">
    <source>
        <dbReference type="ARBA" id="ARBA00022741"/>
    </source>
</evidence>
<feature type="binding site" evidence="10">
    <location>
        <position position="251"/>
    </location>
    <ligand>
        <name>sn-glycerol 3-phosphate</name>
        <dbReference type="ChEBI" id="CHEBI:57597"/>
    </ligand>
</feature>
<feature type="binding site" evidence="10">
    <location>
        <position position="19"/>
    </location>
    <ligand>
        <name>ADP</name>
        <dbReference type="ChEBI" id="CHEBI:456216"/>
    </ligand>
</feature>
<feature type="binding site" evidence="10">
    <location>
        <position position="321"/>
    </location>
    <ligand>
        <name>ATP</name>
        <dbReference type="ChEBI" id="CHEBI:30616"/>
    </ligand>
</feature>
<dbReference type="InterPro" id="IPR000577">
    <property type="entry name" value="Carb_kinase_FGGY"/>
</dbReference>
<keyword evidence="6 10" id="KW-0319">Glycerol metabolism</keyword>
<feature type="binding site" evidence="10">
    <location>
        <position position="89"/>
    </location>
    <ligand>
        <name>glycerol</name>
        <dbReference type="ChEBI" id="CHEBI:17754"/>
    </ligand>
</feature>
<dbReference type="PANTHER" id="PTHR10196:SF69">
    <property type="entry name" value="GLYCEROL KINASE"/>
    <property type="match status" value="1"/>
</dbReference>
<proteinExistence type="inferred from homology"/>
<protein>
    <recommendedName>
        <fullName evidence="10">Glycerol kinase</fullName>
        <ecNumber evidence="10">2.7.1.30</ecNumber>
    </recommendedName>
    <alternativeName>
        <fullName evidence="10">ATP:glycerol 3-phosphotransferase</fullName>
    </alternativeName>
    <alternativeName>
        <fullName evidence="10">Glycerokinase</fullName>
        <shortName evidence="10">GK</shortName>
    </alternativeName>
</protein>
<evidence type="ECO:0000256" key="6">
    <source>
        <dbReference type="ARBA" id="ARBA00022798"/>
    </source>
</evidence>
<feature type="binding site" evidence="10">
    <location>
        <position position="90"/>
    </location>
    <ligand>
        <name>sn-glycerol 3-phosphate</name>
        <dbReference type="ChEBI" id="CHEBI:57597"/>
    </ligand>
</feature>
<reference evidence="14 15" key="1">
    <citation type="submission" date="2016-09" db="EMBL/GenBank/DDBJ databases">
        <title>Complete genome sequencing of Streptomyces lydicus 103 and metabolic pathways analysis of antibiotic biosynthesis.</title>
        <authorList>
            <person name="Jia N."/>
            <person name="Ding M.-Z."/>
            <person name="Gao F."/>
            <person name="Yuan Y.-J."/>
        </authorList>
    </citation>
    <scope>NUCLEOTIDE SEQUENCE [LARGE SCALE GENOMIC DNA]</scope>
    <source>
        <strain evidence="14 15">103</strain>
    </source>
</reference>
<comment type="function">
    <text evidence="9 10">Key enzyme in the regulation of glycerol uptake and metabolism. Catalyzes the phosphorylation of glycerol to yield sn-glycerol 3-phosphate.</text>
</comment>
<sequence length="512" mass="55005">MTERTAKTEKYVAAIDQGTTSSRCIIFDHGGAIVAVDQREHRQIFPRPGWVEHDATEIWSKVQAVVAGALAKAGLRADRLSALGITNQRETTVLWDRATGKPVHNALVWQDTRTARLCTELGGTDGQDRFRDATGLPLASYFSGPKAAWLLDAVPGLRERAERGEIAFGTIDSWLIWNLTGGTDGGVHVTDVTNAGRTMLMNLSTLQWDPAILSAMNVPAAMLPEIRSSAEVYGTAVGQLGGVPVASALGDQQAAVFGQTCYGVGEAKNTYGTGSFLLLNTGNRPVPSKNGLLTTMGYQLGGEAPVYCLEGSIAITGALVQWFRDQLGIIASADEIEPLAASVPDNGGAYVVPAFSGLFAPYWRSDARGVITGLTGFVTKAHLARAVLEATSWQTREVVDAMYQDSGVRITQLKVDGGMTANNLLMQHQADVLGVPVIRPVISETTCLGAAYAAGLATGVWQDLDELRSHWQRDTEWAPRMDAAVRDREFAHWRRAVERSFGWLADDGPAAP</sequence>
<feature type="binding site" evidence="10">
    <location>
        <position position="89"/>
    </location>
    <ligand>
        <name>sn-glycerol 3-phosphate</name>
        <dbReference type="ChEBI" id="CHEBI:57597"/>
    </ligand>
</feature>
<dbReference type="InterPro" id="IPR018483">
    <property type="entry name" value="Carb_kinase_FGGY_CS"/>
</dbReference>
<evidence type="ECO:0000256" key="11">
    <source>
        <dbReference type="RuleBase" id="RU003733"/>
    </source>
</evidence>
<dbReference type="NCBIfam" id="TIGR01311">
    <property type="entry name" value="glycerol_kin"/>
    <property type="match status" value="1"/>
</dbReference>
<dbReference type="SUPFAM" id="SSF53067">
    <property type="entry name" value="Actin-like ATPase domain"/>
    <property type="match status" value="2"/>
</dbReference>
<dbReference type="InterPro" id="IPR005999">
    <property type="entry name" value="Glycerol_kin"/>
</dbReference>
<feature type="domain" description="Carbohydrate kinase FGGY C-terminal" evidence="13">
    <location>
        <begin position="268"/>
        <end position="457"/>
    </location>
</feature>
<feature type="binding site" evidence="10">
    <location>
        <position position="317"/>
    </location>
    <ligand>
        <name>ADP</name>
        <dbReference type="ChEBI" id="CHEBI:456216"/>
    </ligand>
</feature>
<keyword evidence="15" id="KW-1185">Reference proteome</keyword>
<dbReference type="RefSeq" id="WP_069569122.1">
    <property type="nucleotide sequence ID" value="NZ_CP017157.1"/>
</dbReference>
<evidence type="ECO:0000313" key="15">
    <source>
        <dbReference type="Proteomes" id="UP000094094"/>
    </source>
</evidence>
<dbReference type="EMBL" id="CP017157">
    <property type="protein sequence ID" value="AOP47166.1"/>
    <property type="molecule type" value="Genomic_DNA"/>
</dbReference>
<name>A0A1D7VK87_9ACTN</name>
<feature type="binding site" evidence="10">
    <location>
        <position position="273"/>
    </location>
    <ligand>
        <name>ADP</name>
        <dbReference type="ChEBI" id="CHEBI:456216"/>
    </ligand>
</feature>
<dbReference type="Gene3D" id="3.30.420.40">
    <property type="match status" value="2"/>
</dbReference>
<feature type="binding site" evidence="10">
    <location>
        <position position="21"/>
    </location>
    <ligand>
        <name>ATP</name>
        <dbReference type="ChEBI" id="CHEBI:30616"/>
    </ligand>
</feature>
<dbReference type="KEGG" id="slc:SL103_13665"/>
<keyword evidence="4 10" id="KW-0547">Nucleotide-binding</keyword>
<feature type="binding site" evidence="10">
    <location>
        <position position="418"/>
    </location>
    <ligand>
        <name>ADP</name>
        <dbReference type="ChEBI" id="CHEBI:456216"/>
    </ligand>
</feature>
<feature type="binding site" evidence="10">
    <location>
        <position position="19"/>
    </location>
    <ligand>
        <name>sn-glycerol 3-phosphate</name>
        <dbReference type="ChEBI" id="CHEBI:57597"/>
    </ligand>
</feature>
<dbReference type="PANTHER" id="PTHR10196">
    <property type="entry name" value="SUGAR KINASE"/>
    <property type="match status" value="1"/>
</dbReference>
<dbReference type="HAMAP" id="MF_00186">
    <property type="entry name" value="Glycerol_kin"/>
    <property type="match status" value="1"/>
</dbReference>
<dbReference type="GO" id="GO:0005829">
    <property type="term" value="C:cytosol"/>
    <property type="evidence" value="ECO:0007669"/>
    <property type="project" value="TreeGrafter"/>
</dbReference>
<dbReference type="Proteomes" id="UP000094094">
    <property type="component" value="Chromosome"/>
</dbReference>
<dbReference type="GO" id="GO:0005524">
    <property type="term" value="F:ATP binding"/>
    <property type="evidence" value="ECO:0007669"/>
    <property type="project" value="UniProtKB-UniRule"/>
</dbReference>
<comment type="catalytic activity">
    <reaction evidence="8 10">
        <text>glycerol + ATP = sn-glycerol 3-phosphate + ADP + H(+)</text>
        <dbReference type="Rhea" id="RHEA:21644"/>
        <dbReference type="ChEBI" id="CHEBI:15378"/>
        <dbReference type="ChEBI" id="CHEBI:17754"/>
        <dbReference type="ChEBI" id="CHEBI:30616"/>
        <dbReference type="ChEBI" id="CHEBI:57597"/>
        <dbReference type="ChEBI" id="CHEBI:456216"/>
        <dbReference type="EC" id="2.7.1.30"/>
    </reaction>
</comment>
<evidence type="ECO:0000256" key="5">
    <source>
        <dbReference type="ARBA" id="ARBA00022777"/>
    </source>
</evidence>
<dbReference type="Pfam" id="PF00370">
    <property type="entry name" value="FGGY_N"/>
    <property type="match status" value="1"/>
</dbReference>
<evidence type="ECO:0000256" key="9">
    <source>
        <dbReference type="ARBA" id="ARBA00054633"/>
    </source>
</evidence>
<dbReference type="NCBIfam" id="NF000756">
    <property type="entry name" value="PRK00047.1"/>
    <property type="match status" value="1"/>
</dbReference>
<dbReference type="GO" id="GO:0006072">
    <property type="term" value="P:glycerol-3-phosphate metabolic process"/>
    <property type="evidence" value="ECO:0007669"/>
    <property type="project" value="InterPro"/>
</dbReference>
<evidence type="ECO:0000256" key="10">
    <source>
        <dbReference type="HAMAP-Rule" id="MF_00186"/>
    </source>
</evidence>
<dbReference type="InterPro" id="IPR043129">
    <property type="entry name" value="ATPase_NBD"/>
</dbReference>
<dbReference type="EC" id="2.7.1.30" evidence="10"/>